<organism evidence="2 3">
    <name type="scientific">Purpureocillium lilacinum</name>
    <name type="common">Paecilomyces lilacinus</name>
    <dbReference type="NCBI Taxonomy" id="33203"/>
    <lineage>
        <taxon>Eukaryota</taxon>
        <taxon>Fungi</taxon>
        <taxon>Dikarya</taxon>
        <taxon>Ascomycota</taxon>
        <taxon>Pezizomycotina</taxon>
        <taxon>Sordariomycetes</taxon>
        <taxon>Hypocreomycetidae</taxon>
        <taxon>Hypocreales</taxon>
        <taxon>Ophiocordycipitaceae</taxon>
        <taxon>Purpureocillium</taxon>
    </lineage>
</organism>
<proteinExistence type="predicted"/>
<dbReference type="Proteomes" id="UP000245956">
    <property type="component" value="Unassembled WGS sequence"/>
</dbReference>
<sequence length="249" mass="27938">MILLGEYPPWVSADDMRNAALRFIDALELRQSQPNYTPLGTLFTFGAGGRACVVPGPDGGERDEMQSMALADVARRYRLTLATADWSQLVSAILGHIALWGGAEFTTAERFWPVPHERLVLNPEVLNRERQRLFGRHHGNSYRSPSAKEMRRLIRELPVVNLAAVTRGSRHSSWLEERLVVDWLLRWRSTCLSLKLGGITGYTHGVARAWDVAGLDLARQDTPPPLTPAGSEGDRDERVSEQRTRTNMV</sequence>
<name>A0A2U3DT35_PURLI</name>
<gene>
    <name evidence="2" type="ORF">PCL_07014</name>
</gene>
<evidence type="ECO:0000313" key="3">
    <source>
        <dbReference type="Proteomes" id="UP000245956"/>
    </source>
</evidence>
<feature type="region of interest" description="Disordered" evidence="1">
    <location>
        <begin position="219"/>
        <end position="249"/>
    </location>
</feature>
<evidence type="ECO:0000313" key="2">
    <source>
        <dbReference type="EMBL" id="PWI65413.1"/>
    </source>
</evidence>
<comment type="caution">
    <text evidence="2">The sequence shown here is derived from an EMBL/GenBank/DDBJ whole genome shotgun (WGS) entry which is preliminary data.</text>
</comment>
<reference evidence="2 3" key="1">
    <citation type="journal article" date="2016" name="Front. Microbiol.">
        <title>Genome and transcriptome sequences reveal the specific parasitism of the nematophagous Purpureocillium lilacinum 36-1.</title>
        <authorList>
            <person name="Xie J."/>
            <person name="Li S."/>
            <person name="Mo C."/>
            <person name="Xiao X."/>
            <person name="Peng D."/>
            <person name="Wang G."/>
            <person name="Xiao Y."/>
        </authorList>
    </citation>
    <scope>NUCLEOTIDE SEQUENCE [LARGE SCALE GENOMIC DNA]</scope>
    <source>
        <strain evidence="2 3">36-1</strain>
    </source>
</reference>
<feature type="compositionally biased region" description="Basic and acidic residues" evidence="1">
    <location>
        <begin position="232"/>
        <end position="249"/>
    </location>
</feature>
<dbReference type="EMBL" id="LCWV01000033">
    <property type="protein sequence ID" value="PWI65413.1"/>
    <property type="molecule type" value="Genomic_DNA"/>
</dbReference>
<dbReference type="AlphaFoldDB" id="A0A2U3DT35"/>
<accession>A0A2U3DT35</accession>
<protein>
    <submittedName>
        <fullName evidence="2">Uncharacterized protein</fullName>
    </submittedName>
</protein>
<evidence type="ECO:0000256" key="1">
    <source>
        <dbReference type="SAM" id="MobiDB-lite"/>
    </source>
</evidence>